<organism evidence="6 7">
    <name type="scientific">Chrysochromulina tobinii</name>
    <dbReference type="NCBI Taxonomy" id="1460289"/>
    <lineage>
        <taxon>Eukaryota</taxon>
        <taxon>Haptista</taxon>
        <taxon>Haptophyta</taxon>
        <taxon>Prymnesiophyceae</taxon>
        <taxon>Prymnesiales</taxon>
        <taxon>Chrysochromulinaceae</taxon>
        <taxon>Chrysochromulina</taxon>
    </lineage>
</organism>
<dbReference type="GO" id="GO:1990904">
    <property type="term" value="C:ribonucleoprotein complex"/>
    <property type="evidence" value="ECO:0007669"/>
    <property type="project" value="UniProtKB-KW"/>
</dbReference>
<dbReference type="OrthoDB" id="431068at2759"/>
<evidence type="ECO:0000256" key="1">
    <source>
        <dbReference type="ARBA" id="ARBA00022737"/>
    </source>
</evidence>
<evidence type="ECO:0000256" key="3">
    <source>
        <dbReference type="PROSITE-ProRule" id="PRU00176"/>
    </source>
</evidence>
<dbReference type="AlphaFoldDB" id="A0A0M0JEZ3"/>
<dbReference type="Pfam" id="PF00076">
    <property type="entry name" value="RRM_1"/>
    <property type="match status" value="3"/>
</dbReference>
<feature type="compositionally biased region" description="Low complexity" evidence="4">
    <location>
        <begin position="136"/>
        <end position="154"/>
    </location>
</feature>
<dbReference type="Gene3D" id="3.30.70.330">
    <property type="match status" value="4"/>
</dbReference>
<keyword evidence="7" id="KW-1185">Reference proteome</keyword>
<feature type="domain" description="RRM" evidence="5">
    <location>
        <begin position="268"/>
        <end position="347"/>
    </location>
</feature>
<feature type="domain" description="RRM" evidence="5">
    <location>
        <begin position="569"/>
        <end position="643"/>
    </location>
</feature>
<dbReference type="InterPro" id="IPR012677">
    <property type="entry name" value="Nucleotide-bd_a/b_plait_sf"/>
</dbReference>
<dbReference type="SUPFAM" id="SSF54928">
    <property type="entry name" value="RNA-binding domain, RBD"/>
    <property type="match status" value="3"/>
</dbReference>
<feature type="domain" description="RRM" evidence="5">
    <location>
        <begin position="156"/>
        <end position="236"/>
    </location>
</feature>
<proteinExistence type="predicted"/>
<dbReference type="InterPro" id="IPR000504">
    <property type="entry name" value="RRM_dom"/>
</dbReference>
<reference evidence="7" key="1">
    <citation type="journal article" date="2015" name="PLoS Genet.">
        <title>Genome Sequence and Transcriptome Analyses of Chrysochromulina tobin: Metabolic Tools for Enhanced Algal Fitness in the Prominent Order Prymnesiales (Haptophyceae).</title>
        <authorList>
            <person name="Hovde B.T."/>
            <person name="Deodato C.R."/>
            <person name="Hunsperger H.M."/>
            <person name="Ryken S.A."/>
            <person name="Yost W."/>
            <person name="Jha R.K."/>
            <person name="Patterson J."/>
            <person name="Monnat R.J. Jr."/>
            <person name="Barlow S.B."/>
            <person name="Starkenburg S.R."/>
            <person name="Cattolico R.A."/>
        </authorList>
    </citation>
    <scope>NUCLEOTIDE SEQUENCE</scope>
    <source>
        <strain evidence="7">CCMP291</strain>
    </source>
</reference>
<evidence type="ECO:0000259" key="5">
    <source>
        <dbReference type="PROSITE" id="PS50102"/>
    </source>
</evidence>
<gene>
    <name evidence="6" type="ORF">Ctob_003767</name>
</gene>
<dbReference type="InterPro" id="IPR050666">
    <property type="entry name" value="ESRP"/>
</dbReference>
<feature type="region of interest" description="Disordered" evidence="4">
    <location>
        <begin position="109"/>
        <end position="159"/>
    </location>
</feature>
<keyword evidence="1" id="KW-0677">Repeat</keyword>
<protein>
    <submittedName>
        <fullName evidence="6">Heterogeneous nuclear ribonucleoprotein h</fullName>
    </submittedName>
</protein>
<dbReference type="SMART" id="SM00360">
    <property type="entry name" value="RRM"/>
    <property type="match status" value="4"/>
</dbReference>
<keyword evidence="6" id="KW-0687">Ribonucleoprotein</keyword>
<dbReference type="EMBL" id="JWZX01003036">
    <property type="protein sequence ID" value="KOO24937.1"/>
    <property type="molecule type" value="Genomic_DNA"/>
</dbReference>
<sequence>MIALDATAVGGEIDEFSSGIVTLEITGQVYVFINSLAMWCLFGSVLHSLYLYIQVSELKTKAEVAYWVEQAEKPISGSVAELLSKPEHAALAKYRKAFADEDITLDLVAPPTNGVTQPQVPGTQAPPQQGAPPPQGQVAQPNGVAQQQQQPGNGSSYVRLRGLPFSATEQEVAQWFASAPGSPQQARRVIFTYNTTGRKSGEAYVELPDMAAERAVQSLNHRHMGTRYVEVFLSSEGEMNQANVAPATPTGGHGAWGAMGMGDLGSNGIVRLRGLPFNTTAEMILAFFQGYDAPKGLHGVHLILGPNGRPNGEAFVEFASEEVADAALNKDRATIGTRYVEVFRATPEQMMMALQRVGKSNNLAPGMHSMHPSAMAQHAAAAHMGGPYGYAPYGMPQMGYMGGMPGSDSVVKMRGLPYKVTRNDILDFFSGFSVPLNGVHLIFNEREQPTGEAYVEFSSADDRERAMSKDRQHIGGRYVELFRVSRGELIAALEQFVGGYMANMAVMAPNGMGAQAAYGMGAYGMHGSPYGQAAYGYGAMGGAHGGMQQHMGMGMGGPHMPGSPTPKGSTLRMRGIPFRSTVEDVMRFFAGFQVVPGGVVIGQRDGRASGDCFVTFTSPAEAQRATIMNNKHMGTRYIELFNA</sequence>
<evidence type="ECO:0000256" key="4">
    <source>
        <dbReference type="SAM" id="MobiDB-lite"/>
    </source>
</evidence>
<dbReference type="PROSITE" id="PS50102">
    <property type="entry name" value="RRM"/>
    <property type="match status" value="4"/>
</dbReference>
<name>A0A0M0JEZ3_9EUKA</name>
<dbReference type="Proteomes" id="UP000037460">
    <property type="component" value="Unassembled WGS sequence"/>
</dbReference>
<dbReference type="PANTHER" id="PTHR13976">
    <property type="entry name" value="HETEROGENEOUS NUCLEAR RIBONUCLEOPROTEIN-RELATED"/>
    <property type="match status" value="1"/>
</dbReference>
<feature type="compositionally biased region" description="Low complexity" evidence="4">
    <location>
        <begin position="115"/>
        <end position="128"/>
    </location>
</feature>
<keyword evidence="2 3" id="KW-0694">RNA-binding</keyword>
<dbReference type="InterPro" id="IPR035979">
    <property type="entry name" value="RBD_domain_sf"/>
</dbReference>
<feature type="domain" description="RRM" evidence="5">
    <location>
        <begin position="409"/>
        <end position="486"/>
    </location>
</feature>
<dbReference type="CDD" id="cd12254">
    <property type="entry name" value="RRM_hnRNPH_ESRPs_RBM12_like"/>
    <property type="match status" value="4"/>
</dbReference>
<dbReference type="GO" id="GO:0003723">
    <property type="term" value="F:RNA binding"/>
    <property type="evidence" value="ECO:0007669"/>
    <property type="project" value="UniProtKB-UniRule"/>
</dbReference>
<evidence type="ECO:0000256" key="2">
    <source>
        <dbReference type="ARBA" id="ARBA00022884"/>
    </source>
</evidence>
<evidence type="ECO:0000313" key="7">
    <source>
        <dbReference type="Proteomes" id="UP000037460"/>
    </source>
</evidence>
<accession>A0A0M0JEZ3</accession>
<comment type="caution">
    <text evidence="6">The sequence shown here is derived from an EMBL/GenBank/DDBJ whole genome shotgun (WGS) entry which is preliminary data.</text>
</comment>
<evidence type="ECO:0000313" key="6">
    <source>
        <dbReference type="EMBL" id="KOO24937.1"/>
    </source>
</evidence>